<organism evidence="8 9">
    <name type="scientific">Fervidicella metallireducens AeB</name>
    <dbReference type="NCBI Taxonomy" id="1403537"/>
    <lineage>
        <taxon>Bacteria</taxon>
        <taxon>Bacillati</taxon>
        <taxon>Bacillota</taxon>
        <taxon>Clostridia</taxon>
        <taxon>Eubacteriales</taxon>
        <taxon>Clostridiaceae</taxon>
        <taxon>Fervidicella</taxon>
    </lineage>
</organism>
<evidence type="ECO:0000256" key="5">
    <source>
        <dbReference type="ARBA" id="ARBA00023235"/>
    </source>
</evidence>
<evidence type="ECO:0000256" key="3">
    <source>
        <dbReference type="ARBA" id="ARBA00022729"/>
    </source>
</evidence>
<dbReference type="PROSITE" id="PS50198">
    <property type="entry name" value="PPIC_PPIASE_2"/>
    <property type="match status" value="1"/>
</dbReference>
<dbReference type="InterPro" id="IPR027304">
    <property type="entry name" value="Trigger_fact/SurA_dom_sf"/>
</dbReference>
<name>A0A017RT12_9CLOT</name>
<evidence type="ECO:0000313" key="9">
    <source>
        <dbReference type="Proteomes" id="UP000019681"/>
    </source>
</evidence>
<dbReference type="InterPro" id="IPR050245">
    <property type="entry name" value="PrsA_foldase"/>
</dbReference>
<dbReference type="InterPro" id="IPR000297">
    <property type="entry name" value="PPIase_PpiC"/>
</dbReference>
<dbReference type="EMBL" id="AZQP01000034">
    <property type="protein sequence ID" value="EYE87898.1"/>
    <property type="molecule type" value="Genomic_DNA"/>
</dbReference>
<dbReference type="SUPFAM" id="SSF54534">
    <property type="entry name" value="FKBP-like"/>
    <property type="match status" value="1"/>
</dbReference>
<evidence type="ECO:0000259" key="7">
    <source>
        <dbReference type="PROSITE" id="PS50198"/>
    </source>
</evidence>
<keyword evidence="5 6" id="KW-0413">Isomerase</keyword>
<protein>
    <recommendedName>
        <fullName evidence="2">peptidylprolyl isomerase</fullName>
        <ecNumber evidence="2">5.2.1.8</ecNumber>
    </recommendedName>
</protein>
<evidence type="ECO:0000256" key="4">
    <source>
        <dbReference type="ARBA" id="ARBA00023110"/>
    </source>
</evidence>
<evidence type="ECO:0000313" key="8">
    <source>
        <dbReference type="EMBL" id="EYE87898.1"/>
    </source>
</evidence>
<keyword evidence="3" id="KW-0732">Signal</keyword>
<dbReference type="Pfam" id="PF13624">
    <property type="entry name" value="SurA_N_3"/>
    <property type="match status" value="1"/>
</dbReference>
<gene>
    <name evidence="8" type="primary">prsA</name>
    <name evidence="8" type="ORF">Q428_10740</name>
</gene>
<comment type="catalytic activity">
    <reaction evidence="1">
        <text>[protein]-peptidylproline (omega=180) = [protein]-peptidylproline (omega=0)</text>
        <dbReference type="Rhea" id="RHEA:16237"/>
        <dbReference type="Rhea" id="RHEA-COMP:10747"/>
        <dbReference type="Rhea" id="RHEA-COMP:10748"/>
        <dbReference type="ChEBI" id="CHEBI:83833"/>
        <dbReference type="ChEBI" id="CHEBI:83834"/>
        <dbReference type="EC" id="5.2.1.8"/>
    </reaction>
</comment>
<feature type="domain" description="PpiC" evidence="7">
    <location>
        <begin position="191"/>
        <end position="282"/>
    </location>
</feature>
<dbReference type="RefSeq" id="WP_035380672.1">
    <property type="nucleotide sequence ID" value="NZ_AZQP01000034.1"/>
</dbReference>
<dbReference type="Gene3D" id="3.10.50.40">
    <property type="match status" value="1"/>
</dbReference>
<dbReference type="PROSITE" id="PS51257">
    <property type="entry name" value="PROKAR_LIPOPROTEIN"/>
    <property type="match status" value="1"/>
</dbReference>
<dbReference type="SUPFAM" id="SSF109998">
    <property type="entry name" value="Triger factor/SurA peptide-binding domain-like"/>
    <property type="match status" value="1"/>
</dbReference>
<dbReference type="InterPro" id="IPR046357">
    <property type="entry name" value="PPIase_dom_sf"/>
</dbReference>
<evidence type="ECO:0000256" key="6">
    <source>
        <dbReference type="PROSITE-ProRule" id="PRU00278"/>
    </source>
</evidence>
<dbReference type="EC" id="5.2.1.8" evidence="2"/>
<dbReference type="STRING" id="1403537.Q428_10740"/>
<dbReference type="OrthoDB" id="14196at2"/>
<dbReference type="AlphaFoldDB" id="A0A017RT12"/>
<dbReference type="PANTHER" id="PTHR47245">
    <property type="entry name" value="PEPTIDYLPROLYL ISOMERASE"/>
    <property type="match status" value="1"/>
</dbReference>
<keyword evidence="4 6" id="KW-0697">Rotamase</keyword>
<keyword evidence="9" id="KW-1185">Reference proteome</keyword>
<sequence length="331" mass="37582">MKGLKKFIAAAIAIGIVGGATGCQLISKTPEGEKKTVVAKVNNENITKGEFQKRWDSTLAQLEAMYGKEALQSAQAQEELKSQKSGLLDSMVMDKIMMQKAKELNVIPDENTLKQEIDKKIDEMIKLAGSKDNFKKFLDQVKLTEEDYREMAKTQIIFDKLEESLTKDVTVSDSEVKKYYDENKYEYTTEPNKMHVAHILVKDLALATKIKEEYDKGAKFEDLAKKYGTDGTKDSGGDLGEVPYVDSGFDQDFMDAAIKVSKGQVSQPVKTQFGYHLIKIIDKKEYPVKPFDSVKNEIKNKLLEEKKSSIIEQKETEWKNNSKIKKYEDRI</sequence>
<proteinExistence type="predicted"/>
<evidence type="ECO:0000256" key="1">
    <source>
        <dbReference type="ARBA" id="ARBA00000971"/>
    </source>
</evidence>
<dbReference type="NCBIfam" id="NF000809">
    <property type="entry name" value="PRK00059.1"/>
    <property type="match status" value="1"/>
</dbReference>
<reference evidence="8 9" key="1">
    <citation type="journal article" date="2014" name="Genome Announc.">
        <title>Draft Genome Sequence of Fervidicella metallireducens Strain AeBT, an Iron-Reducing Thermoanaerobe from the Great Artesian Basin.</title>
        <authorList>
            <person name="Patel B.K."/>
        </authorList>
    </citation>
    <scope>NUCLEOTIDE SEQUENCE [LARGE SCALE GENOMIC DNA]</scope>
    <source>
        <strain evidence="8 9">AeB</strain>
    </source>
</reference>
<dbReference type="GO" id="GO:0003755">
    <property type="term" value="F:peptidyl-prolyl cis-trans isomerase activity"/>
    <property type="evidence" value="ECO:0007669"/>
    <property type="project" value="UniProtKB-KW"/>
</dbReference>
<dbReference type="Gene3D" id="1.10.4030.10">
    <property type="entry name" value="Porin chaperone SurA, peptide-binding domain"/>
    <property type="match status" value="1"/>
</dbReference>
<comment type="caution">
    <text evidence="8">The sequence shown here is derived from an EMBL/GenBank/DDBJ whole genome shotgun (WGS) entry which is preliminary data.</text>
</comment>
<dbReference type="Proteomes" id="UP000019681">
    <property type="component" value="Unassembled WGS sequence"/>
</dbReference>
<dbReference type="Pfam" id="PF13145">
    <property type="entry name" value="Rotamase_2"/>
    <property type="match status" value="1"/>
</dbReference>
<accession>A0A017RT12</accession>
<evidence type="ECO:0000256" key="2">
    <source>
        <dbReference type="ARBA" id="ARBA00013194"/>
    </source>
</evidence>
<dbReference type="PANTHER" id="PTHR47245:SF1">
    <property type="entry name" value="FOLDASE PROTEIN PRSA"/>
    <property type="match status" value="1"/>
</dbReference>